<dbReference type="EMBL" id="BK016090">
    <property type="protein sequence ID" value="DAF94389.1"/>
    <property type="molecule type" value="Genomic_DNA"/>
</dbReference>
<sequence>MARKATPRNMRTKAEQAALEARLEAEAEERAERNKVRLWNILEQAHAIGIDAEFRIHQTRDWIPTSPRRPGVLISYNQHTKRNACFGSVEEYEEVQEVTDFLHTKSEDYEFEAVEYSLTRIREKQEQEKEDKRQRDALLQTLTPEQRRLLGYK</sequence>
<proteinExistence type="predicted"/>
<evidence type="ECO:0000313" key="1">
    <source>
        <dbReference type="EMBL" id="DAF94346.1"/>
    </source>
</evidence>
<accession>A0A8S5UIW9</accession>
<protein>
    <submittedName>
        <fullName evidence="1">Uncharacterized protein</fullName>
    </submittedName>
</protein>
<dbReference type="EMBL" id="BK016090">
    <property type="protein sequence ID" value="DAF94346.1"/>
    <property type="molecule type" value="Genomic_DNA"/>
</dbReference>
<name>A0A8S5UIW9_9CAUD</name>
<organism evidence="1">
    <name type="scientific">Myoviridae sp. ctu2j3</name>
    <dbReference type="NCBI Taxonomy" id="2825197"/>
    <lineage>
        <taxon>Viruses</taxon>
        <taxon>Duplodnaviria</taxon>
        <taxon>Heunggongvirae</taxon>
        <taxon>Uroviricota</taxon>
        <taxon>Caudoviricetes</taxon>
    </lineage>
</organism>
<reference evidence="1" key="1">
    <citation type="journal article" date="2021" name="Proc. Natl. Acad. Sci. U.S.A.">
        <title>A Catalog of Tens of Thousands of Viruses from Human Metagenomes Reveals Hidden Associations with Chronic Diseases.</title>
        <authorList>
            <person name="Tisza M.J."/>
            <person name="Buck C.B."/>
        </authorList>
    </citation>
    <scope>NUCLEOTIDE SEQUENCE</scope>
    <source>
        <strain evidence="1">Ctu2j3</strain>
    </source>
</reference>